<proteinExistence type="predicted"/>
<dbReference type="InterPro" id="IPR008125">
    <property type="entry name" value="Streptothricin_AcTrfase"/>
</dbReference>
<dbReference type="PRINTS" id="PR01754">
    <property type="entry name" value="SACTRNSFRASE"/>
</dbReference>
<keyword evidence="2" id="KW-0012">Acyltransferase</keyword>
<dbReference type="HOGENOM" id="CLU_095996_1_0_7"/>
<accession>L7ULS9</accession>
<evidence type="ECO:0000313" key="5">
    <source>
        <dbReference type="Proteomes" id="UP000011131"/>
    </source>
</evidence>
<evidence type="ECO:0000256" key="1">
    <source>
        <dbReference type="ARBA" id="ARBA00022679"/>
    </source>
</evidence>
<dbReference type="EMBL" id="CP004025">
    <property type="protein sequence ID" value="AGC48953.1"/>
    <property type="molecule type" value="Genomic_DNA"/>
</dbReference>
<dbReference type="Proteomes" id="UP000011131">
    <property type="component" value="Chromosome"/>
</dbReference>
<dbReference type="InterPro" id="IPR050832">
    <property type="entry name" value="Bact_Acetyltransf"/>
</dbReference>
<dbReference type="SUPFAM" id="SSF55729">
    <property type="entry name" value="Acyl-CoA N-acyltransferases (Nat)"/>
    <property type="match status" value="1"/>
</dbReference>
<dbReference type="GO" id="GO:0016747">
    <property type="term" value="F:acyltransferase activity, transferring groups other than amino-acyl groups"/>
    <property type="evidence" value="ECO:0007669"/>
    <property type="project" value="InterPro"/>
</dbReference>
<organism evidence="4 5">
    <name type="scientific">Myxococcus stipitatus (strain DSM 14675 / JCM 12634 / Mx s8)</name>
    <dbReference type="NCBI Taxonomy" id="1278073"/>
    <lineage>
        <taxon>Bacteria</taxon>
        <taxon>Pseudomonadati</taxon>
        <taxon>Myxococcota</taxon>
        <taxon>Myxococcia</taxon>
        <taxon>Myxococcales</taxon>
        <taxon>Cystobacterineae</taxon>
        <taxon>Myxococcaceae</taxon>
        <taxon>Myxococcus</taxon>
    </lineage>
</organism>
<dbReference type="OrthoDB" id="9805924at2"/>
<keyword evidence="5" id="KW-1185">Reference proteome</keyword>
<dbReference type="CDD" id="cd04301">
    <property type="entry name" value="NAT_SF"/>
    <property type="match status" value="1"/>
</dbReference>
<dbReference type="Gene3D" id="3.40.630.30">
    <property type="match status" value="1"/>
</dbReference>
<dbReference type="KEGG" id="msd:MYSTI_07681"/>
<name>L7ULS9_MYXSD</name>
<evidence type="ECO:0000259" key="3">
    <source>
        <dbReference type="PROSITE" id="PS51186"/>
    </source>
</evidence>
<reference evidence="4 5" key="1">
    <citation type="journal article" date="2013" name="Genome Announc.">
        <title>Complete genome sequence of Myxococcus stipitatus strain DSM 14675, a fruiting myxobacterium.</title>
        <authorList>
            <person name="Huntley S."/>
            <person name="Kneip S."/>
            <person name="Treuner-Lange A."/>
            <person name="Sogaard-Andersen L."/>
        </authorList>
    </citation>
    <scope>NUCLEOTIDE SEQUENCE [LARGE SCALE GENOMIC DNA]</scope>
    <source>
        <strain evidence="5">DSM 14675 / JCM 12634 / Mx s8</strain>
    </source>
</reference>
<keyword evidence="1 4" id="KW-0808">Transferase</keyword>
<dbReference type="AlphaFoldDB" id="L7ULS9"/>
<protein>
    <submittedName>
        <fullName evidence="4">Streptothricin acetyltransferase</fullName>
    </submittedName>
</protein>
<sequence>MRIERVETLTETELRGTDFSFDVDEEAVAPFDGPALTRVVPVTRYTKHYSWDDERIDAANPDTSMVAVVRGEDSRVAGYIVASRAWNHCAQIEDVAIDRAHRRRGLARTLMDEAVRWAKEQGLRMVRLETQSNNVPACRFYERYGFQLGGFDRYLYTALPTQTRPETALFWYLSVDL</sequence>
<dbReference type="PANTHER" id="PTHR43877">
    <property type="entry name" value="AMINOALKYLPHOSPHONATE N-ACETYLTRANSFERASE-RELATED-RELATED"/>
    <property type="match status" value="1"/>
</dbReference>
<dbReference type="eggNOG" id="COG0456">
    <property type="taxonomic scope" value="Bacteria"/>
</dbReference>
<evidence type="ECO:0000256" key="2">
    <source>
        <dbReference type="ARBA" id="ARBA00023315"/>
    </source>
</evidence>
<dbReference type="STRING" id="1278073.MYSTI_07681"/>
<evidence type="ECO:0000313" key="4">
    <source>
        <dbReference type="EMBL" id="AGC48953.1"/>
    </source>
</evidence>
<dbReference type="PATRIC" id="fig|1278073.3.peg.7812"/>
<dbReference type="InterPro" id="IPR000182">
    <property type="entry name" value="GNAT_dom"/>
</dbReference>
<dbReference type="PROSITE" id="PS51186">
    <property type="entry name" value="GNAT"/>
    <property type="match status" value="1"/>
</dbReference>
<dbReference type="InterPro" id="IPR016181">
    <property type="entry name" value="Acyl_CoA_acyltransferase"/>
</dbReference>
<feature type="domain" description="N-acetyltransferase" evidence="3">
    <location>
        <begin position="23"/>
        <end position="176"/>
    </location>
</feature>
<gene>
    <name evidence="4" type="ordered locus">MYSTI_07681</name>
</gene>
<dbReference type="Pfam" id="PF00583">
    <property type="entry name" value="Acetyltransf_1"/>
    <property type="match status" value="1"/>
</dbReference>